<keyword evidence="1" id="KW-0732">Signal</keyword>
<reference evidence="5" key="1">
    <citation type="submission" date="2021-01" db="EMBL/GenBank/DDBJ databases">
        <title>Whole genome shotgun sequence of Actinoplanes ferrugineus NBRC 15555.</title>
        <authorList>
            <person name="Komaki H."/>
            <person name="Tamura T."/>
        </authorList>
    </citation>
    <scope>NUCLEOTIDE SEQUENCE</scope>
    <source>
        <strain evidence="5">NBRC 15555</strain>
    </source>
</reference>
<dbReference type="RefSeq" id="WP_203817021.1">
    <property type="nucleotide sequence ID" value="NZ_BAAABP010000071.1"/>
</dbReference>
<dbReference type="PANTHER" id="PTHR42776:SF13">
    <property type="entry name" value="DIPEPTIDYL-PEPTIDASE 5"/>
    <property type="match status" value="1"/>
</dbReference>
<dbReference type="InterPro" id="IPR011042">
    <property type="entry name" value="6-blade_b-propeller_TolB-like"/>
</dbReference>
<sequence>MSGDPFLDLDAFVRLPRPAGLWLSPDGRRLIVGVGTPDRENARYATALWEVDPAGARPARRLTRGVRGEAAAAFTPAGDLLFTSARPVPGDDEDDETPALWLLPAGGGDARVLAKLPGGVHGVAISATGTIVAGSALLAGSADPEADRAARGQRKEAGVSAILHDSYPVRYWDHDLGPDHTRLLAGTLDPAADPAEEAGLVLRDITGHVGRALTVEPEWDIAPDGRTVVTTWSVAERGGSERPTLVAVDVASGERRVLADDADHDYGSPLISPDGRQVAVSMRRRSSLDDPGDVRLALIPLAGGPARALTEGADRWPSAARWTPDGTALVFTADHQGRAPLWRVDAVSGEVTRLTGDDGAYSDIRVAPDGQWVYALRSTIDSPPAPVRVPATGRGGFEPLPGPAPAVQIPGTLTEVTATAADGSPLRAWLALPPGGEPAPLVVYIHGGPLGSWNMWHWRWNPWILTARGYAVLMPDPALSTGYGYDFVKRGWGDWGNAPYTDLMALTDAAEQRPDIDADRTAAMGGSFGGYMANWVAGHTDRFKAIVTHASIWAMDQMWSTTDAAFYWARELTPDRRHANSPHRFADDITTPMLVIHGDKDYRVPIGEGLRLWWDLASRQQADDGSGPHKFLYFPDENHWILKPGNARVWYATVVAFLNHHVLGEPWQRPDLT</sequence>
<feature type="domain" description="Peptidase S9 prolyl oligopeptidase catalytic" evidence="4">
    <location>
        <begin position="456"/>
        <end position="662"/>
    </location>
</feature>
<organism evidence="5 6">
    <name type="scientific">Paractinoplanes ferrugineus</name>
    <dbReference type="NCBI Taxonomy" id="113564"/>
    <lineage>
        <taxon>Bacteria</taxon>
        <taxon>Bacillati</taxon>
        <taxon>Actinomycetota</taxon>
        <taxon>Actinomycetes</taxon>
        <taxon>Micromonosporales</taxon>
        <taxon>Micromonosporaceae</taxon>
        <taxon>Paractinoplanes</taxon>
    </lineage>
</organism>
<keyword evidence="3" id="KW-0720">Serine protease</keyword>
<dbReference type="InterPro" id="IPR011659">
    <property type="entry name" value="WD40"/>
</dbReference>
<dbReference type="InterPro" id="IPR029058">
    <property type="entry name" value="AB_hydrolase_fold"/>
</dbReference>
<dbReference type="EMBL" id="BOMM01000016">
    <property type="protein sequence ID" value="GIE10470.1"/>
    <property type="molecule type" value="Genomic_DNA"/>
</dbReference>
<dbReference type="Proteomes" id="UP000598174">
    <property type="component" value="Unassembled WGS sequence"/>
</dbReference>
<dbReference type="GO" id="GO:0004252">
    <property type="term" value="F:serine-type endopeptidase activity"/>
    <property type="evidence" value="ECO:0007669"/>
    <property type="project" value="TreeGrafter"/>
</dbReference>
<dbReference type="Pfam" id="PF07676">
    <property type="entry name" value="PD40"/>
    <property type="match status" value="1"/>
</dbReference>
<gene>
    <name evidence="5" type="ORF">Afe05nite_23100</name>
</gene>
<keyword evidence="3" id="KW-0645">Protease</keyword>
<dbReference type="PANTHER" id="PTHR42776">
    <property type="entry name" value="SERINE PEPTIDASE S9 FAMILY MEMBER"/>
    <property type="match status" value="1"/>
</dbReference>
<dbReference type="InterPro" id="IPR001375">
    <property type="entry name" value="Peptidase_S9_cat"/>
</dbReference>
<evidence type="ECO:0000256" key="1">
    <source>
        <dbReference type="ARBA" id="ARBA00022729"/>
    </source>
</evidence>
<protein>
    <submittedName>
        <fullName evidence="5">Peptidase S9</fullName>
    </submittedName>
</protein>
<evidence type="ECO:0000256" key="3">
    <source>
        <dbReference type="ARBA" id="ARBA00022825"/>
    </source>
</evidence>
<accession>A0A919MFD8</accession>
<dbReference type="Pfam" id="PF00326">
    <property type="entry name" value="Peptidase_S9"/>
    <property type="match status" value="1"/>
</dbReference>
<name>A0A919MFD8_9ACTN</name>
<keyword evidence="6" id="KW-1185">Reference proteome</keyword>
<evidence type="ECO:0000313" key="6">
    <source>
        <dbReference type="Proteomes" id="UP000598174"/>
    </source>
</evidence>
<dbReference type="GO" id="GO:0006508">
    <property type="term" value="P:proteolysis"/>
    <property type="evidence" value="ECO:0007669"/>
    <property type="project" value="InterPro"/>
</dbReference>
<evidence type="ECO:0000256" key="2">
    <source>
        <dbReference type="ARBA" id="ARBA00022801"/>
    </source>
</evidence>
<comment type="caution">
    <text evidence="5">The sequence shown here is derived from an EMBL/GenBank/DDBJ whole genome shotgun (WGS) entry which is preliminary data.</text>
</comment>
<dbReference type="Gene3D" id="2.120.10.30">
    <property type="entry name" value="TolB, C-terminal domain"/>
    <property type="match status" value="2"/>
</dbReference>
<dbReference type="SUPFAM" id="SSF82171">
    <property type="entry name" value="DPP6 N-terminal domain-like"/>
    <property type="match status" value="1"/>
</dbReference>
<dbReference type="Gene3D" id="3.40.50.1820">
    <property type="entry name" value="alpha/beta hydrolase"/>
    <property type="match status" value="1"/>
</dbReference>
<proteinExistence type="predicted"/>
<dbReference type="SUPFAM" id="SSF53474">
    <property type="entry name" value="alpha/beta-Hydrolases"/>
    <property type="match status" value="1"/>
</dbReference>
<dbReference type="AlphaFoldDB" id="A0A919MFD8"/>
<keyword evidence="2" id="KW-0378">Hydrolase</keyword>
<evidence type="ECO:0000313" key="5">
    <source>
        <dbReference type="EMBL" id="GIE10470.1"/>
    </source>
</evidence>
<evidence type="ECO:0000259" key="4">
    <source>
        <dbReference type="Pfam" id="PF00326"/>
    </source>
</evidence>